<feature type="region of interest" description="Disordered" evidence="5">
    <location>
        <begin position="1"/>
        <end position="66"/>
    </location>
</feature>
<feature type="compositionally biased region" description="Basic and acidic residues" evidence="5">
    <location>
        <begin position="179"/>
        <end position="194"/>
    </location>
</feature>
<dbReference type="SMART" id="SM00530">
    <property type="entry name" value="HTH_XRE"/>
    <property type="match status" value="1"/>
</dbReference>
<accession>A0A670YHF1</accession>
<dbReference type="PANTHER" id="PTHR10245:SF15">
    <property type="entry name" value="ENDOTHELIAL DIFFERENTIATION-RELATED FACTOR 1"/>
    <property type="match status" value="1"/>
</dbReference>
<keyword evidence="4" id="KW-0804">Transcription</keyword>
<gene>
    <name evidence="7" type="primary">EDF1</name>
</gene>
<dbReference type="InterPro" id="IPR001387">
    <property type="entry name" value="Cro/C1-type_HTH"/>
</dbReference>
<evidence type="ECO:0000256" key="4">
    <source>
        <dbReference type="ARBA" id="ARBA00023163"/>
    </source>
</evidence>
<dbReference type="Proteomes" id="UP000472273">
    <property type="component" value="Unplaced"/>
</dbReference>
<name>A0A670YHF1_PSETE</name>
<feature type="compositionally biased region" description="Low complexity" evidence="5">
    <location>
        <begin position="125"/>
        <end position="137"/>
    </location>
</feature>
<protein>
    <submittedName>
        <fullName evidence="7">Endothelial differentiation related factor 1</fullName>
    </submittedName>
</protein>
<feature type="region of interest" description="Disordered" evidence="5">
    <location>
        <begin position="107"/>
        <end position="216"/>
    </location>
</feature>
<evidence type="ECO:0000256" key="2">
    <source>
        <dbReference type="ARBA" id="ARBA00023015"/>
    </source>
</evidence>
<dbReference type="Pfam" id="PF08523">
    <property type="entry name" value="MBF1"/>
    <property type="match status" value="1"/>
</dbReference>
<evidence type="ECO:0000256" key="5">
    <source>
        <dbReference type="SAM" id="MobiDB-lite"/>
    </source>
</evidence>
<proteinExistence type="predicted"/>
<dbReference type="PROSITE" id="PS50943">
    <property type="entry name" value="HTH_CROC1"/>
    <property type="match status" value="1"/>
</dbReference>
<feature type="compositionally biased region" description="Polar residues" evidence="5">
    <location>
        <begin position="168"/>
        <end position="178"/>
    </location>
</feature>
<organism evidence="7 8">
    <name type="scientific">Pseudonaja textilis</name>
    <name type="common">Eastern brown snake</name>
    <dbReference type="NCBI Taxonomy" id="8673"/>
    <lineage>
        <taxon>Eukaryota</taxon>
        <taxon>Metazoa</taxon>
        <taxon>Chordata</taxon>
        <taxon>Craniata</taxon>
        <taxon>Vertebrata</taxon>
        <taxon>Euteleostomi</taxon>
        <taxon>Lepidosauria</taxon>
        <taxon>Squamata</taxon>
        <taxon>Bifurcata</taxon>
        <taxon>Unidentata</taxon>
        <taxon>Episquamata</taxon>
        <taxon>Toxicofera</taxon>
        <taxon>Serpentes</taxon>
        <taxon>Colubroidea</taxon>
        <taxon>Elapidae</taxon>
        <taxon>Hydrophiinae</taxon>
        <taxon>Pseudonaja</taxon>
    </lineage>
</organism>
<dbReference type="SUPFAM" id="SSF47413">
    <property type="entry name" value="lambda repressor-like DNA-binding domains"/>
    <property type="match status" value="1"/>
</dbReference>
<keyword evidence="2" id="KW-0805">Transcription regulation</keyword>
<dbReference type="PANTHER" id="PTHR10245">
    <property type="entry name" value="ENDOTHELIAL DIFFERENTIATION-RELATED FACTOR 1 MULTIPROTEIN BRIDGING FACTOR 1"/>
    <property type="match status" value="1"/>
</dbReference>
<reference evidence="7" key="2">
    <citation type="submission" date="2025-09" db="UniProtKB">
        <authorList>
            <consortium name="Ensembl"/>
        </authorList>
    </citation>
    <scope>IDENTIFICATION</scope>
</reference>
<dbReference type="GeneTree" id="ENSGT00390000008519"/>
<evidence type="ECO:0000256" key="1">
    <source>
        <dbReference type="ARBA" id="ARBA00004123"/>
    </source>
</evidence>
<dbReference type="Pfam" id="PF01381">
    <property type="entry name" value="HTH_3"/>
    <property type="match status" value="1"/>
</dbReference>
<reference evidence="7" key="1">
    <citation type="submission" date="2025-08" db="UniProtKB">
        <authorList>
            <consortium name="Ensembl"/>
        </authorList>
    </citation>
    <scope>IDENTIFICATION</scope>
</reference>
<dbReference type="InterPro" id="IPR010982">
    <property type="entry name" value="Lambda_DNA-bd_dom_sf"/>
</dbReference>
<dbReference type="AlphaFoldDB" id="A0A670YHF1"/>
<dbReference type="Ensembl" id="ENSPTXT00000011728.1">
    <property type="protein sequence ID" value="ENSPTXP00000011360.1"/>
    <property type="gene ID" value="ENSPTXG00000008012.1"/>
</dbReference>
<dbReference type="GO" id="GO:0005634">
    <property type="term" value="C:nucleus"/>
    <property type="evidence" value="ECO:0007669"/>
    <property type="project" value="UniProtKB-SubCell"/>
</dbReference>
<evidence type="ECO:0000259" key="6">
    <source>
        <dbReference type="PROSITE" id="PS50943"/>
    </source>
</evidence>
<dbReference type="FunFam" id="1.10.260.40:FF:000015">
    <property type="entry name" value="Endothelial differentiation-related factor 1"/>
    <property type="match status" value="1"/>
</dbReference>
<comment type="subcellular location">
    <subcellularLocation>
        <location evidence="1">Nucleus</location>
    </subcellularLocation>
</comment>
<dbReference type="InterPro" id="IPR013729">
    <property type="entry name" value="MBF1_N"/>
</dbReference>
<sequence length="268" mass="28189">APFAGGRSACLGALPARGGQPGAPRRCRCRDGIRASPYPRSGPSRSQGAPCRPRKPASGRGFGCPGCPEGVRRRKRVLSLEGAARLSFHGPVTLPLLFRLCWRPSGEAKTWRPPKSVGVAGGRAGPSRPRYRSSSGSCPGGGRAGRPAPSSTGAAGGPPPSPAGAAGQNKQHSITKNTAKLDRETEELHHDRVPLEVGKVIQQGRQNKGLTQKDLATKINEKPQVIADYESGKAIPNNQVLGKIERAIGLKLRGRDIGRPLEKAPKGK</sequence>
<keyword evidence="3" id="KW-0238">DNA-binding</keyword>
<evidence type="ECO:0000313" key="8">
    <source>
        <dbReference type="Proteomes" id="UP000472273"/>
    </source>
</evidence>
<evidence type="ECO:0000256" key="3">
    <source>
        <dbReference type="ARBA" id="ARBA00023125"/>
    </source>
</evidence>
<dbReference type="GO" id="GO:0003677">
    <property type="term" value="F:DNA binding"/>
    <property type="evidence" value="ECO:0007669"/>
    <property type="project" value="UniProtKB-KW"/>
</dbReference>
<dbReference type="Gene3D" id="1.10.260.40">
    <property type="entry name" value="lambda repressor-like DNA-binding domains"/>
    <property type="match status" value="1"/>
</dbReference>
<keyword evidence="8" id="KW-1185">Reference proteome</keyword>
<dbReference type="CDD" id="cd00093">
    <property type="entry name" value="HTH_XRE"/>
    <property type="match status" value="1"/>
</dbReference>
<feature type="domain" description="HTH cro/C1-type" evidence="6">
    <location>
        <begin position="201"/>
        <end position="255"/>
    </location>
</feature>
<evidence type="ECO:0000313" key="7">
    <source>
        <dbReference type="Ensembl" id="ENSPTXP00000011360.1"/>
    </source>
</evidence>